<feature type="compositionally biased region" description="Basic and acidic residues" evidence="8">
    <location>
        <begin position="402"/>
        <end position="415"/>
    </location>
</feature>
<evidence type="ECO:0000256" key="7">
    <source>
        <dbReference type="ARBA" id="ARBA00023288"/>
    </source>
</evidence>
<evidence type="ECO:0000259" key="10">
    <source>
        <dbReference type="Pfam" id="PF25198"/>
    </source>
</evidence>
<keyword evidence="6" id="KW-0564">Palmitate</keyword>
<evidence type="ECO:0000256" key="1">
    <source>
        <dbReference type="ARBA" id="ARBA00004635"/>
    </source>
</evidence>
<dbReference type="Gene3D" id="3.30.300.210">
    <property type="entry name" value="Nutrient germinant receptor protein C, domain 3"/>
    <property type="match status" value="1"/>
</dbReference>
<gene>
    <name evidence="11" type="ORF">I8J29_22505</name>
</gene>
<keyword evidence="5" id="KW-0472">Membrane</keyword>
<keyword evidence="4" id="KW-0732">Signal</keyword>
<evidence type="ECO:0000256" key="5">
    <source>
        <dbReference type="ARBA" id="ARBA00023136"/>
    </source>
</evidence>
<dbReference type="Proteomes" id="UP000670947">
    <property type="component" value="Unassembled WGS sequence"/>
</dbReference>
<dbReference type="InterPro" id="IPR057336">
    <property type="entry name" value="GerAC_N"/>
</dbReference>
<evidence type="ECO:0000256" key="4">
    <source>
        <dbReference type="ARBA" id="ARBA00022729"/>
    </source>
</evidence>
<dbReference type="Pfam" id="PF05504">
    <property type="entry name" value="Spore_GerAC"/>
    <property type="match status" value="1"/>
</dbReference>
<dbReference type="RefSeq" id="WP_208849714.1">
    <property type="nucleotide sequence ID" value="NZ_JAGGDJ010000025.1"/>
</dbReference>
<keyword evidence="3" id="KW-0309">Germination</keyword>
<dbReference type="PANTHER" id="PTHR35789:SF1">
    <property type="entry name" value="SPORE GERMINATION PROTEIN B3"/>
    <property type="match status" value="1"/>
</dbReference>
<evidence type="ECO:0000313" key="11">
    <source>
        <dbReference type="EMBL" id="MBO7746979.1"/>
    </source>
</evidence>
<comment type="subcellular location">
    <subcellularLocation>
        <location evidence="1">Membrane</location>
        <topology evidence="1">Lipid-anchor</topology>
    </subcellularLocation>
</comment>
<feature type="compositionally biased region" description="Acidic residues" evidence="8">
    <location>
        <begin position="416"/>
        <end position="428"/>
    </location>
</feature>
<feature type="compositionally biased region" description="Polar residues" evidence="8">
    <location>
        <begin position="387"/>
        <end position="401"/>
    </location>
</feature>
<evidence type="ECO:0000313" key="12">
    <source>
        <dbReference type="Proteomes" id="UP000670947"/>
    </source>
</evidence>
<keyword evidence="7" id="KW-0449">Lipoprotein</keyword>
<protein>
    <submittedName>
        <fullName evidence="11">Ger(X)C family spore germination protein</fullName>
    </submittedName>
</protein>
<organism evidence="11 12">
    <name type="scientific">Paenibacillus artemisiicola</name>
    <dbReference type="NCBI Taxonomy" id="1172618"/>
    <lineage>
        <taxon>Bacteria</taxon>
        <taxon>Bacillati</taxon>
        <taxon>Bacillota</taxon>
        <taxon>Bacilli</taxon>
        <taxon>Bacillales</taxon>
        <taxon>Paenibacillaceae</taxon>
        <taxon>Paenibacillus</taxon>
    </lineage>
</organism>
<evidence type="ECO:0000259" key="9">
    <source>
        <dbReference type="Pfam" id="PF05504"/>
    </source>
</evidence>
<dbReference type="InterPro" id="IPR008844">
    <property type="entry name" value="Spore_GerAC-like"/>
</dbReference>
<proteinExistence type="inferred from homology"/>
<dbReference type="Pfam" id="PF25198">
    <property type="entry name" value="Spore_GerAC_N"/>
    <property type="match status" value="1"/>
</dbReference>
<keyword evidence="12" id="KW-1185">Reference proteome</keyword>
<evidence type="ECO:0000256" key="6">
    <source>
        <dbReference type="ARBA" id="ARBA00023139"/>
    </source>
</evidence>
<comment type="caution">
    <text evidence="11">The sequence shown here is derived from an EMBL/GenBank/DDBJ whole genome shotgun (WGS) entry which is preliminary data.</text>
</comment>
<accession>A0ABS3WF91</accession>
<evidence type="ECO:0000256" key="3">
    <source>
        <dbReference type="ARBA" id="ARBA00022544"/>
    </source>
</evidence>
<comment type="similarity">
    <text evidence="2">Belongs to the GerABKC lipoprotein family.</text>
</comment>
<evidence type="ECO:0000256" key="2">
    <source>
        <dbReference type="ARBA" id="ARBA00007886"/>
    </source>
</evidence>
<dbReference type="InterPro" id="IPR038501">
    <property type="entry name" value="Spore_GerAC_C_sf"/>
</dbReference>
<dbReference type="EMBL" id="JAGGDJ010000025">
    <property type="protein sequence ID" value="MBO7746979.1"/>
    <property type="molecule type" value="Genomic_DNA"/>
</dbReference>
<dbReference type="NCBIfam" id="TIGR02887">
    <property type="entry name" value="spore_ger_x_C"/>
    <property type="match status" value="1"/>
</dbReference>
<feature type="domain" description="Spore germination protein N-terminal" evidence="10">
    <location>
        <begin position="27"/>
        <end position="209"/>
    </location>
</feature>
<evidence type="ECO:0000256" key="8">
    <source>
        <dbReference type="SAM" id="MobiDB-lite"/>
    </source>
</evidence>
<name>A0ABS3WF91_9BACL</name>
<sequence>MSARRAGRVVLLLAVLAGALPLTGCWDRTEINDLGLITGAAIDRYNSKLIQLSVQIFIPRASGGGGGTGSGGGGGSMEMKGGGNSNTFVHSAVGENIADALSHMQERLPRKLFWGHAEVIIFGEEQARYGIGDDVDYLMRAPQPRERAYIYVCEGKAKKALEMQAVLERDSSEALREIAKSKLSMSVTMTDLAQMLTSDSGAAALPWLRMNPPHSKRNPDTTANYTNGTAIFKGDKLIGVVDAATTRGILWLRNEVRMGVVTVNPEKSGGTVSAKLLRSKTKLVPHIQGNKWSMTVRIKSETEALQNASSANLLTSEGDIELVEEAMDADMIDRVEQALRKVQKGLKADVFDFAGEFHRAYPKEWHRNKDRWDEIFPEVDVKVEPTSQLLRPGLTNVQSTTRHAEEQKPSTKDGEERDDGEKEGEDAE</sequence>
<feature type="region of interest" description="Disordered" evidence="8">
    <location>
        <begin position="387"/>
        <end position="428"/>
    </location>
</feature>
<dbReference type="PANTHER" id="PTHR35789">
    <property type="entry name" value="SPORE GERMINATION PROTEIN B3"/>
    <property type="match status" value="1"/>
</dbReference>
<dbReference type="InterPro" id="IPR046953">
    <property type="entry name" value="Spore_GerAC-like_C"/>
</dbReference>
<reference evidence="11 12" key="1">
    <citation type="submission" date="2021-03" db="EMBL/GenBank/DDBJ databases">
        <title>Paenibacillus artemisicola MWE-103 whole genome sequence.</title>
        <authorList>
            <person name="Ham Y.J."/>
        </authorList>
    </citation>
    <scope>NUCLEOTIDE SEQUENCE [LARGE SCALE GENOMIC DNA]</scope>
    <source>
        <strain evidence="11 12">MWE-103</strain>
    </source>
</reference>
<feature type="domain" description="Spore germination GerAC-like C-terminal" evidence="9">
    <location>
        <begin position="227"/>
        <end position="393"/>
    </location>
</feature>
<dbReference type="Gene3D" id="6.20.190.10">
    <property type="entry name" value="Nutrient germinant receptor protein C, domain 1"/>
    <property type="match status" value="1"/>
</dbReference>